<dbReference type="Gene3D" id="2.10.70.10">
    <property type="entry name" value="Complement Module, domain 1"/>
    <property type="match status" value="1"/>
</dbReference>
<dbReference type="EMBL" id="JBJQND010000017">
    <property type="protein sequence ID" value="KAL3842789.1"/>
    <property type="molecule type" value="Genomic_DNA"/>
</dbReference>
<dbReference type="SUPFAM" id="SSF57535">
    <property type="entry name" value="Complement control module/SCR domain"/>
    <property type="match status" value="1"/>
</dbReference>
<feature type="domain" description="Sushi" evidence="4">
    <location>
        <begin position="111"/>
        <end position="170"/>
    </location>
</feature>
<evidence type="ECO:0008006" key="7">
    <source>
        <dbReference type="Google" id="ProtNLM"/>
    </source>
</evidence>
<dbReference type="SMART" id="SM00137">
    <property type="entry name" value="MAM"/>
    <property type="match status" value="1"/>
</dbReference>
<feature type="domain" description="MAM" evidence="3">
    <location>
        <begin position="281"/>
        <end position="443"/>
    </location>
</feature>
<dbReference type="Gene3D" id="2.60.120.200">
    <property type="match status" value="1"/>
</dbReference>
<gene>
    <name evidence="5" type="ORF">ACJMK2_020775</name>
</gene>
<dbReference type="InterPro" id="IPR000998">
    <property type="entry name" value="MAM_dom"/>
</dbReference>
<proteinExistence type="predicted"/>
<dbReference type="SMART" id="SM00032">
    <property type="entry name" value="CCP"/>
    <property type="match status" value="1"/>
</dbReference>
<keyword evidence="6" id="KW-1185">Reference proteome</keyword>
<accession>A0ABD3U039</accession>
<dbReference type="CDD" id="cd00033">
    <property type="entry name" value="CCP"/>
    <property type="match status" value="1"/>
</dbReference>
<comment type="caution">
    <text evidence="2">Lacks conserved residue(s) required for the propagation of feature annotation.</text>
</comment>
<keyword evidence="2" id="KW-0768">Sushi</keyword>
<reference evidence="5 6" key="1">
    <citation type="submission" date="2024-11" db="EMBL/GenBank/DDBJ databases">
        <title>Chromosome-level genome assembly of the freshwater bivalve Anodonta woodiana.</title>
        <authorList>
            <person name="Chen X."/>
        </authorList>
    </citation>
    <scope>NUCLEOTIDE SEQUENCE [LARGE SCALE GENOMIC DNA]</scope>
    <source>
        <strain evidence="5">MN2024</strain>
        <tissue evidence="5">Gills</tissue>
    </source>
</reference>
<protein>
    <recommendedName>
        <fullName evidence="7">Sushi domain-containing protein</fullName>
    </recommendedName>
</protein>
<dbReference type="AlphaFoldDB" id="A0ABD3U039"/>
<dbReference type="SUPFAM" id="SSF49899">
    <property type="entry name" value="Concanavalin A-like lectins/glucanases"/>
    <property type="match status" value="1"/>
</dbReference>
<evidence type="ECO:0000313" key="5">
    <source>
        <dbReference type="EMBL" id="KAL3842789.1"/>
    </source>
</evidence>
<evidence type="ECO:0000313" key="6">
    <source>
        <dbReference type="Proteomes" id="UP001634394"/>
    </source>
</evidence>
<dbReference type="InterPro" id="IPR013320">
    <property type="entry name" value="ConA-like_dom_sf"/>
</dbReference>
<evidence type="ECO:0000256" key="1">
    <source>
        <dbReference type="ARBA" id="ARBA00023157"/>
    </source>
</evidence>
<evidence type="ECO:0000256" key="2">
    <source>
        <dbReference type="PROSITE-ProRule" id="PRU00302"/>
    </source>
</evidence>
<keyword evidence="1" id="KW-1015">Disulfide bond</keyword>
<name>A0ABD3U039_SINWO</name>
<evidence type="ECO:0000259" key="3">
    <source>
        <dbReference type="PROSITE" id="PS50060"/>
    </source>
</evidence>
<dbReference type="Pfam" id="PF00084">
    <property type="entry name" value="Sushi"/>
    <property type="match status" value="1"/>
</dbReference>
<evidence type="ECO:0000259" key="4">
    <source>
        <dbReference type="PROSITE" id="PS50923"/>
    </source>
</evidence>
<comment type="caution">
    <text evidence="5">The sequence shown here is derived from an EMBL/GenBank/DDBJ whole genome shotgun (WGS) entry which is preliminary data.</text>
</comment>
<dbReference type="Proteomes" id="UP001634394">
    <property type="component" value="Unassembled WGS sequence"/>
</dbReference>
<dbReference type="PROSITE" id="PS50060">
    <property type="entry name" value="MAM_2"/>
    <property type="match status" value="1"/>
</dbReference>
<dbReference type="PROSITE" id="PS50923">
    <property type="entry name" value="SUSHI"/>
    <property type="match status" value="1"/>
</dbReference>
<dbReference type="InterPro" id="IPR035976">
    <property type="entry name" value="Sushi/SCR/CCP_sf"/>
</dbReference>
<dbReference type="InterPro" id="IPR000436">
    <property type="entry name" value="Sushi_SCR_CCP_dom"/>
</dbReference>
<sequence length="443" mass="50246">MFATNFYCTLTEGVKIEYGTYFDGEELVTIHKISLQRCICECNAKTPRCKSLIYKRSFTSCRLNVKKAEPHEGLSDKAGSIYVEMDDDVSGCETYQRVAKTNNSDVPFNQTACGKPPAKTNATFMGNVYSNGSRIKYVCNKGFKQLDQTESVTVCLYNESWSDISFTCKPDTIAKSCTGNSECFEQSSVCKAYRCDCIRNYAYSLTEYACVPSHIGCETYLLSQEVPEDHFTASSTFNQNNRSCYPWLARLVPIHEDNGNYCSIWAANNTNKIEYIQVSKADCDFQNDTCGWQHVNTSLKRWEHGRPNITHEVQTTDRTCISGSNSTDAMNCNYMYITSEHQEHGNAQVTQTIRRTNTSRCLSLWHTASNDFRGSLNIITVKCEQAIEKLRNTTIINFIQQWRKSTVRVESGVYQIVIEGVRTNESHGVLMIDDIKMNENDCA</sequence>
<dbReference type="Pfam" id="PF00629">
    <property type="entry name" value="MAM"/>
    <property type="match status" value="1"/>
</dbReference>
<organism evidence="5 6">
    <name type="scientific">Sinanodonta woodiana</name>
    <name type="common">Chinese pond mussel</name>
    <name type="synonym">Anodonta woodiana</name>
    <dbReference type="NCBI Taxonomy" id="1069815"/>
    <lineage>
        <taxon>Eukaryota</taxon>
        <taxon>Metazoa</taxon>
        <taxon>Spiralia</taxon>
        <taxon>Lophotrochozoa</taxon>
        <taxon>Mollusca</taxon>
        <taxon>Bivalvia</taxon>
        <taxon>Autobranchia</taxon>
        <taxon>Heteroconchia</taxon>
        <taxon>Palaeoheterodonta</taxon>
        <taxon>Unionida</taxon>
        <taxon>Unionoidea</taxon>
        <taxon>Unionidae</taxon>
        <taxon>Unioninae</taxon>
        <taxon>Sinanodonta</taxon>
    </lineage>
</organism>